<dbReference type="AlphaFoldDB" id="A0A557QXS7"/>
<keyword evidence="1" id="KW-0472">Membrane</keyword>
<evidence type="ECO:0008006" key="4">
    <source>
        <dbReference type="Google" id="ProtNLM"/>
    </source>
</evidence>
<keyword evidence="3" id="KW-1185">Reference proteome</keyword>
<evidence type="ECO:0000313" key="2">
    <source>
        <dbReference type="EMBL" id="TVO57718.1"/>
    </source>
</evidence>
<evidence type="ECO:0000313" key="3">
    <source>
        <dbReference type="Proteomes" id="UP000319502"/>
    </source>
</evidence>
<feature type="transmembrane region" description="Helical" evidence="1">
    <location>
        <begin position="59"/>
        <end position="81"/>
    </location>
</feature>
<dbReference type="EMBL" id="VMNK01000006">
    <property type="protein sequence ID" value="TVO57718.1"/>
    <property type="molecule type" value="Genomic_DNA"/>
</dbReference>
<protein>
    <recommendedName>
        <fullName evidence="4">Transmembrane protein</fullName>
    </recommendedName>
</protein>
<feature type="transmembrane region" description="Helical" evidence="1">
    <location>
        <begin position="34"/>
        <end position="52"/>
    </location>
</feature>
<feature type="transmembrane region" description="Helical" evidence="1">
    <location>
        <begin position="159"/>
        <end position="178"/>
    </location>
</feature>
<sequence length="197" mass="21491">MRRRLPWALAALPMLLWIAPLRHLLESRMLPHMLIELPLLFVAGWALARALGPRARLPVVIDAHGLLGLTWVSAVSALWMIPSMLDLSLLDIRLQWAKYLAWLLAGVAARGSLPRAGAVVGVFFLGNIAWMLATAGLLFQEAPQRLCVSYLLDEQIVTGQGLIFFAVLIGALAVRRLLRPISPANACRALPAPASAE</sequence>
<comment type="caution">
    <text evidence="2">The sequence shown here is derived from an EMBL/GenBank/DDBJ whole genome shotgun (WGS) entry which is preliminary data.</text>
</comment>
<dbReference type="RefSeq" id="WP_144309173.1">
    <property type="nucleotide sequence ID" value="NZ_VMNK01000006.1"/>
</dbReference>
<evidence type="ECO:0000256" key="1">
    <source>
        <dbReference type="SAM" id="Phobius"/>
    </source>
</evidence>
<name>A0A557QXS7_9RHOO</name>
<dbReference type="Proteomes" id="UP000319502">
    <property type="component" value="Unassembled WGS sequence"/>
</dbReference>
<feature type="transmembrane region" description="Helical" evidence="1">
    <location>
        <begin position="120"/>
        <end position="139"/>
    </location>
</feature>
<keyword evidence="1" id="KW-0812">Transmembrane</keyword>
<organism evidence="2 3">
    <name type="scientific">Denitromonas halophila</name>
    <dbReference type="NCBI Taxonomy" id="1629404"/>
    <lineage>
        <taxon>Bacteria</taxon>
        <taxon>Pseudomonadati</taxon>
        <taxon>Pseudomonadota</taxon>
        <taxon>Betaproteobacteria</taxon>
        <taxon>Rhodocyclales</taxon>
        <taxon>Zoogloeaceae</taxon>
        <taxon>Denitromonas</taxon>
    </lineage>
</organism>
<proteinExistence type="predicted"/>
<dbReference type="OrthoDB" id="2388670at2"/>
<keyword evidence="1" id="KW-1133">Transmembrane helix</keyword>
<feature type="transmembrane region" description="Helical" evidence="1">
    <location>
        <begin position="96"/>
        <end position="113"/>
    </location>
</feature>
<reference evidence="2 3" key="1">
    <citation type="submission" date="2019-07" db="EMBL/GenBank/DDBJ databases">
        <title>The pathways for chlorine oxyanion respiration interact through the shared metabolite chlorate.</title>
        <authorList>
            <person name="Barnum T.P."/>
            <person name="Cheng Y."/>
            <person name="Hill K.A."/>
            <person name="Lucas L.N."/>
            <person name="Carlson H.K."/>
            <person name="Coates J.D."/>
        </authorList>
    </citation>
    <scope>NUCLEOTIDE SEQUENCE [LARGE SCALE GENOMIC DNA]</scope>
    <source>
        <strain evidence="2 3">SFB-3</strain>
    </source>
</reference>
<gene>
    <name evidence="2" type="ORF">FHP91_08610</name>
</gene>
<accession>A0A557QXS7</accession>